<keyword evidence="2" id="KW-0413">Isomerase</keyword>
<dbReference type="InterPro" id="IPR050312">
    <property type="entry name" value="IolE/XylAMocC-like"/>
</dbReference>
<protein>
    <submittedName>
        <fullName evidence="2">Sugar phosphate isomerase/epimerase</fullName>
    </submittedName>
</protein>
<dbReference type="Proteomes" id="UP001223743">
    <property type="component" value="Unassembled WGS sequence"/>
</dbReference>
<dbReference type="PANTHER" id="PTHR12110">
    <property type="entry name" value="HYDROXYPYRUVATE ISOMERASE"/>
    <property type="match status" value="1"/>
</dbReference>
<proteinExistence type="predicted"/>
<comment type="caution">
    <text evidence="2">The sequence shown here is derived from an EMBL/GenBank/DDBJ whole genome shotgun (WGS) entry which is preliminary data.</text>
</comment>
<dbReference type="SUPFAM" id="SSF51658">
    <property type="entry name" value="Xylose isomerase-like"/>
    <property type="match status" value="1"/>
</dbReference>
<dbReference type="Pfam" id="PF01261">
    <property type="entry name" value="AP_endonuc_2"/>
    <property type="match status" value="1"/>
</dbReference>
<evidence type="ECO:0000313" key="2">
    <source>
        <dbReference type="EMBL" id="MDQ0516467.1"/>
    </source>
</evidence>
<evidence type="ECO:0000313" key="3">
    <source>
        <dbReference type="Proteomes" id="UP001223743"/>
    </source>
</evidence>
<feature type="domain" description="Xylose isomerase-like TIM barrel" evidence="1">
    <location>
        <begin position="50"/>
        <end position="255"/>
    </location>
</feature>
<dbReference type="Gene3D" id="3.20.20.150">
    <property type="entry name" value="Divalent-metal-dependent TIM barrel enzymes"/>
    <property type="match status" value="1"/>
</dbReference>
<accession>A0ABU0M699</accession>
<dbReference type="InterPro" id="IPR013022">
    <property type="entry name" value="Xyl_isomerase-like_TIM-brl"/>
</dbReference>
<dbReference type="GO" id="GO:0016853">
    <property type="term" value="F:isomerase activity"/>
    <property type="evidence" value="ECO:0007669"/>
    <property type="project" value="UniProtKB-KW"/>
</dbReference>
<sequence>MPQQPPLAVSSWSLHRALGLAWYNRPDNDVEPKAEETWGKGSMTLLEFPAAVASLGIDRVEICSFHIRTRNPAYLGELSAALAASGVTLQTLLIEYGDISNPETAERDLAWIERWIDTAAILGAEKARVIAGKSKPTQEALALSAAGLSRLGRHGASRGVEIVTENWFDLLATPADVDALFRQIDGPVGLNGDFGNWDGPTKYADLRAIFPRAVCCHAKGDFSSGALDDADYGACLDAATEAGFHGPYTLIYDGPDPDELGHLAIERDFIRGRFA</sequence>
<organism evidence="2 3">
    <name type="scientific">Kaistia geumhonensis</name>
    <dbReference type="NCBI Taxonomy" id="410839"/>
    <lineage>
        <taxon>Bacteria</taxon>
        <taxon>Pseudomonadati</taxon>
        <taxon>Pseudomonadota</taxon>
        <taxon>Alphaproteobacteria</taxon>
        <taxon>Hyphomicrobiales</taxon>
        <taxon>Kaistiaceae</taxon>
        <taxon>Kaistia</taxon>
    </lineage>
</organism>
<dbReference type="InterPro" id="IPR036237">
    <property type="entry name" value="Xyl_isomerase-like_sf"/>
</dbReference>
<reference evidence="2 3" key="1">
    <citation type="submission" date="2023-07" db="EMBL/GenBank/DDBJ databases">
        <title>Genomic Encyclopedia of Type Strains, Phase IV (KMG-IV): sequencing the most valuable type-strain genomes for metagenomic binning, comparative biology and taxonomic classification.</title>
        <authorList>
            <person name="Goeker M."/>
        </authorList>
    </citation>
    <scope>NUCLEOTIDE SEQUENCE [LARGE SCALE GENOMIC DNA]</scope>
    <source>
        <strain evidence="2 3">B1-1</strain>
    </source>
</reference>
<evidence type="ECO:0000259" key="1">
    <source>
        <dbReference type="Pfam" id="PF01261"/>
    </source>
</evidence>
<dbReference type="RefSeq" id="WP_266279568.1">
    <property type="nucleotide sequence ID" value="NZ_JAPKNF010000001.1"/>
</dbReference>
<dbReference type="PANTHER" id="PTHR12110:SF53">
    <property type="entry name" value="BLR5974 PROTEIN"/>
    <property type="match status" value="1"/>
</dbReference>
<keyword evidence="3" id="KW-1185">Reference proteome</keyword>
<name>A0ABU0M699_9HYPH</name>
<dbReference type="EMBL" id="JAUSWJ010000001">
    <property type="protein sequence ID" value="MDQ0516467.1"/>
    <property type="molecule type" value="Genomic_DNA"/>
</dbReference>
<gene>
    <name evidence="2" type="ORF">QO015_002080</name>
</gene>